<dbReference type="Proteomes" id="UP000571950">
    <property type="component" value="Unassembled WGS sequence"/>
</dbReference>
<feature type="region of interest" description="Disordered" evidence="1">
    <location>
        <begin position="329"/>
        <end position="348"/>
    </location>
</feature>
<evidence type="ECO:0000256" key="1">
    <source>
        <dbReference type="SAM" id="MobiDB-lite"/>
    </source>
</evidence>
<dbReference type="RefSeq" id="WP_188072506.1">
    <property type="nucleotide sequence ID" value="NZ_BSPS01000108.1"/>
</dbReference>
<name>A0A7W6FQJ3_9SPHN</name>
<accession>A0A7W6FQJ3</accession>
<feature type="compositionally biased region" description="Basic and acidic residues" evidence="1">
    <location>
        <begin position="332"/>
        <end position="343"/>
    </location>
</feature>
<reference evidence="2 3" key="1">
    <citation type="submission" date="2020-08" db="EMBL/GenBank/DDBJ databases">
        <title>Genomic Encyclopedia of Type Strains, Phase IV (KMG-IV): sequencing the most valuable type-strain genomes for metagenomic binning, comparative biology and taxonomic classification.</title>
        <authorList>
            <person name="Goeker M."/>
        </authorList>
    </citation>
    <scope>NUCLEOTIDE SEQUENCE [LARGE SCALE GENOMIC DNA]</scope>
    <source>
        <strain evidence="2 3">DSM 26189</strain>
    </source>
</reference>
<gene>
    <name evidence="2" type="ORF">GGR43_002723</name>
</gene>
<dbReference type="Gene3D" id="1.10.10.10">
    <property type="entry name" value="Winged helix-like DNA-binding domain superfamily/Winged helix DNA-binding domain"/>
    <property type="match status" value="1"/>
</dbReference>
<protein>
    <submittedName>
        <fullName evidence="2">Uncharacterized protein</fullName>
    </submittedName>
</protein>
<dbReference type="EMBL" id="JACIDT010000009">
    <property type="protein sequence ID" value="MBB3927000.1"/>
    <property type="molecule type" value="Genomic_DNA"/>
</dbReference>
<dbReference type="InterPro" id="IPR036390">
    <property type="entry name" value="WH_DNA-bd_sf"/>
</dbReference>
<keyword evidence="3" id="KW-1185">Reference proteome</keyword>
<comment type="caution">
    <text evidence="2">The sequence shown here is derived from an EMBL/GenBank/DDBJ whole genome shotgun (WGS) entry which is preliminary data.</text>
</comment>
<evidence type="ECO:0000313" key="3">
    <source>
        <dbReference type="Proteomes" id="UP000571950"/>
    </source>
</evidence>
<dbReference type="AlphaFoldDB" id="A0A7W6FQJ3"/>
<evidence type="ECO:0000313" key="2">
    <source>
        <dbReference type="EMBL" id="MBB3927000.1"/>
    </source>
</evidence>
<dbReference type="SUPFAM" id="SSF46785">
    <property type="entry name" value="Winged helix' DNA-binding domain"/>
    <property type="match status" value="1"/>
</dbReference>
<organism evidence="2 3">
    <name type="scientific">Sphingobium jiangsuense</name>
    <dbReference type="NCBI Taxonomy" id="870476"/>
    <lineage>
        <taxon>Bacteria</taxon>
        <taxon>Pseudomonadati</taxon>
        <taxon>Pseudomonadota</taxon>
        <taxon>Alphaproteobacteria</taxon>
        <taxon>Sphingomonadales</taxon>
        <taxon>Sphingomonadaceae</taxon>
        <taxon>Sphingobium</taxon>
    </lineage>
</organism>
<proteinExistence type="predicted"/>
<dbReference type="InterPro" id="IPR036388">
    <property type="entry name" value="WH-like_DNA-bd_sf"/>
</dbReference>
<sequence length="379" mass="40870">MEARTDAAHRWGQLQGRIAHLPPDVGHHFACGLVRLALVEALVQSGFSDAKSWFSHWFCGLESVPVLTAHVAAPAWMIADTLLSELSLSPWEPLAEAAGHIRRAARPDRGAGQQAAESPPPLAVEQAQRLAEQIRGEAEAGWPLAALDRLHRAAAGSRHFAPIERDHLTVSFPTGPVTLEQAPLNPPLWALDLVAGAAVARGNAGARPLPLPGAFRSEALRPELWPRERAILVADAASRTARSLTDLVEAAHAAVRHMSATLGGLRSTSRAPMLYRMLAGFGPLRPIQIERALQLSKNGVRELVATLVRAGLVEMTTHRHQAIVRAVPPGRANDRTIEPDGKPEPAPNATFAEFDAAMARIDRLLGPTPRDEEDGEPDW</sequence>